<name>L0AY07_THEEQ</name>
<proteinExistence type="predicted"/>
<dbReference type="Pfam" id="PF04385">
    <property type="entry name" value="FAINT"/>
    <property type="match status" value="1"/>
</dbReference>
<dbReference type="KEGG" id="beq:BEWA_032880"/>
<evidence type="ECO:0000313" key="3">
    <source>
        <dbReference type="EMBL" id="AFZ80435.1"/>
    </source>
</evidence>
<dbReference type="AlphaFoldDB" id="L0AY07"/>
<dbReference type="EMBL" id="CP001669">
    <property type="protein sequence ID" value="AFZ80435.1"/>
    <property type="molecule type" value="Genomic_DNA"/>
</dbReference>
<evidence type="ECO:0000256" key="2">
    <source>
        <dbReference type="SAM" id="SignalP"/>
    </source>
</evidence>
<dbReference type="GeneID" id="15803455"/>
<dbReference type="Proteomes" id="UP000031512">
    <property type="component" value="Chromosome 1"/>
</dbReference>
<evidence type="ECO:0000313" key="4">
    <source>
        <dbReference type="Proteomes" id="UP000031512"/>
    </source>
</evidence>
<dbReference type="VEuPathDB" id="PiroplasmaDB:BEWA_032880"/>
<dbReference type="InterPro" id="IPR007480">
    <property type="entry name" value="DUF529"/>
</dbReference>
<feature type="chain" id="PRO_5003939529" evidence="2">
    <location>
        <begin position="19"/>
        <end position="156"/>
    </location>
</feature>
<feature type="compositionally biased region" description="Low complexity" evidence="1">
    <location>
        <begin position="135"/>
        <end position="148"/>
    </location>
</feature>
<protein>
    <submittedName>
        <fullName evidence="3">Signal peptide-containing protein</fullName>
    </submittedName>
</protein>
<feature type="region of interest" description="Disordered" evidence="1">
    <location>
        <begin position="108"/>
        <end position="156"/>
    </location>
</feature>
<feature type="compositionally biased region" description="Polar residues" evidence="1">
    <location>
        <begin position="108"/>
        <end position="127"/>
    </location>
</feature>
<sequence length="156" mass="16882">MKVLAVLWTVSLLGICSASCCGSDVTDGETLDIANPDKNNFLIQGGKLGTLYLHRSGKEITEIFYGRSKIWKAKDGQGCKWVEVAIDNKGNGMAYPTMKNKEYTKIPFNTTVNNTEDSSVSNPSGDSPANEDRNGGSNLNLQGSNNGNKTQKDTKQ</sequence>
<keyword evidence="4" id="KW-1185">Reference proteome</keyword>
<reference evidence="3 4" key="1">
    <citation type="journal article" date="2012" name="BMC Genomics">
        <title>Comparative genomic analysis and phylogenetic position of Theileria equi.</title>
        <authorList>
            <person name="Kappmeyer L.S."/>
            <person name="Thiagarajan M."/>
            <person name="Herndon D.R."/>
            <person name="Ramsay J.D."/>
            <person name="Caler E."/>
            <person name="Djikeng A."/>
            <person name="Gillespie J.J."/>
            <person name="Lau A.O."/>
            <person name="Roalson E.H."/>
            <person name="Silva J.C."/>
            <person name="Silva M.G."/>
            <person name="Suarez C.E."/>
            <person name="Ueti M.W."/>
            <person name="Nene V.M."/>
            <person name="Mealey R.H."/>
            <person name="Knowles D.P."/>
            <person name="Brayton K.A."/>
        </authorList>
    </citation>
    <scope>NUCLEOTIDE SEQUENCE [LARGE SCALE GENOMIC DNA]</scope>
    <source>
        <strain evidence="3 4">WA</strain>
    </source>
</reference>
<feature type="signal peptide" evidence="2">
    <location>
        <begin position="1"/>
        <end position="18"/>
    </location>
</feature>
<organism evidence="3 4">
    <name type="scientific">Theileria equi strain WA</name>
    <dbReference type="NCBI Taxonomy" id="1537102"/>
    <lineage>
        <taxon>Eukaryota</taxon>
        <taxon>Sar</taxon>
        <taxon>Alveolata</taxon>
        <taxon>Apicomplexa</taxon>
        <taxon>Aconoidasida</taxon>
        <taxon>Piroplasmida</taxon>
        <taxon>Theileriidae</taxon>
        <taxon>Theileria</taxon>
    </lineage>
</organism>
<gene>
    <name evidence="3" type="ORF">BEWA_032880</name>
</gene>
<accession>L0AY07</accession>
<dbReference type="RefSeq" id="XP_004830101.1">
    <property type="nucleotide sequence ID" value="XM_004830044.1"/>
</dbReference>
<evidence type="ECO:0000256" key="1">
    <source>
        <dbReference type="SAM" id="MobiDB-lite"/>
    </source>
</evidence>
<keyword evidence="2" id="KW-0732">Signal</keyword>